<gene>
    <name evidence="2" type="ORF">C1280_24320</name>
</gene>
<evidence type="ECO:0008006" key="4">
    <source>
        <dbReference type="Google" id="ProtNLM"/>
    </source>
</evidence>
<dbReference type="EMBL" id="CP025958">
    <property type="protein sequence ID" value="AWM39823.1"/>
    <property type="molecule type" value="Genomic_DNA"/>
</dbReference>
<feature type="region of interest" description="Disordered" evidence="1">
    <location>
        <begin position="1"/>
        <end position="33"/>
    </location>
</feature>
<evidence type="ECO:0000256" key="1">
    <source>
        <dbReference type="SAM" id="MobiDB-lite"/>
    </source>
</evidence>
<evidence type="ECO:0000313" key="3">
    <source>
        <dbReference type="Proteomes" id="UP000245802"/>
    </source>
</evidence>
<keyword evidence="3" id="KW-1185">Reference proteome</keyword>
<dbReference type="Proteomes" id="UP000245802">
    <property type="component" value="Chromosome"/>
</dbReference>
<protein>
    <recommendedName>
        <fullName evidence="4">OB-fold nucleic acid binding domain-containing protein</fullName>
    </recommendedName>
</protein>
<name>A0A2Z3H1C9_9BACT</name>
<feature type="compositionally biased region" description="Basic and acidic residues" evidence="1">
    <location>
        <begin position="1"/>
        <end position="12"/>
    </location>
</feature>
<dbReference type="KEGG" id="gog:C1280_24320"/>
<proteinExistence type="predicted"/>
<evidence type="ECO:0000313" key="2">
    <source>
        <dbReference type="EMBL" id="AWM39823.1"/>
    </source>
</evidence>
<sequence>MNWSDHFRELKRQQPPAAAPRSGPTSVQSLSDIPPEATPLQVFRLPVEVLRVDERVTRTGDPCYFLHVRDADGQRFPIVCWDWQWAKLSGRITVGREVTLDVKVPTGDYLSFTLAGTGAC</sequence>
<organism evidence="2 3">
    <name type="scientific">Gemmata obscuriglobus</name>
    <dbReference type="NCBI Taxonomy" id="114"/>
    <lineage>
        <taxon>Bacteria</taxon>
        <taxon>Pseudomonadati</taxon>
        <taxon>Planctomycetota</taxon>
        <taxon>Planctomycetia</taxon>
        <taxon>Gemmatales</taxon>
        <taxon>Gemmataceae</taxon>
        <taxon>Gemmata</taxon>
    </lineage>
</organism>
<reference evidence="2 3" key="1">
    <citation type="submission" date="2018-01" db="EMBL/GenBank/DDBJ databases">
        <title>G. obscuriglobus.</title>
        <authorList>
            <person name="Franke J."/>
            <person name="Blomberg W."/>
            <person name="Selmecki A."/>
        </authorList>
    </citation>
    <scope>NUCLEOTIDE SEQUENCE [LARGE SCALE GENOMIC DNA]</scope>
    <source>
        <strain evidence="2 3">DSM 5831</strain>
    </source>
</reference>
<dbReference type="RefSeq" id="WP_010035255.1">
    <property type="nucleotide sequence ID" value="NZ_CP025958.1"/>
</dbReference>
<dbReference type="AlphaFoldDB" id="A0A2Z3H1C9"/>
<accession>A0A2Z3H1C9</accession>